<name>A0A8J3UDZ9_9ACTN</name>
<comment type="caution">
    <text evidence="1">The sequence shown here is derived from an EMBL/GenBank/DDBJ whole genome shotgun (WGS) entry which is preliminary data.</text>
</comment>
<keyword evidence="2" id="KW-1185">Reference proteome</keyword>
<evidence type="ECO:0000313" key="2">
    <source>
        <dbReference type="Proteomes" id="UP000622547"/>
    </source>
</evidence>
<organism evidence="1 2">
    <name type="scientific">Planotetraspora phitsanulokensis</name>
    <dbReference type="NCBI Taxonomy" id="575192"/>
    <lineage>
        <taxon>Bacteria</taxon>
        <taxon>Bacillati</taxon>
        <taxon>Actinomycetota</taxon>
        <taxon>Actinomycetes</taxon>
        <taxon>Streptosporangiales</taxon>
        <taxon>Streptosporangiaceae</taxon>
        <taxon>Planotetraspora</taxon>
    </lineage>
</organism>
<evidence type="ECO:0000313" key="1">
    <source>
        <dbReference type="EMBL" id="GII41907.1"/>
    </source>
</evidence>
<dbReference type="Proteomes" id="UP000622547">
    <property type="component" value="Unassembled WGS sequence"/>
</dbReference>
<gene>
    <name evidence="1" type="ORF">Pph01_69100</name>
</gene>
<dbReference type="EMBL" id="BOOP01000037">
    <property type="protein sequence ID" value="GII41907.1"/>
    <property type="molecule type" value="Genomic_DNA"/>
</dbReference>
<protein>
    <submittedName>
        <fullName evidence="1">Uncharacterized protein</fullName>
    </submittedName>
</protein>
<sequence>MAEDSKSARYSEHLDVLLALLTYFGLAECRSRSPYGLARDPGLSMPMVKVGRLKVVQPT</sequence>
<reference evidence="1 2" key="1">
    <citation type="submission" date="2021-01" db="EMBL/GenBank/DDBJ databases">
        <title>Whole genome shotgun sequence of Planotetraspora phitsanulokensis NBRC 104273.</title>
        <authorList>
            <person name="Komaki H."/>
            <person name="Tamura T."/>
        </authorList>
    </citation>
    <scope>NUCLEOTIDE SEQUENCE [LARGE SCALE GENOMIC DNA]</scope>
    <source>
        <strain evidence="1 2">NBRC 104273</strain>
    </source>
</reference>
<proteinExistence type="predicted"/>
<dbReference type="AlphaFoldDB" id="A0A8J3UDZ9"/>
<dbReference type="RefSeq" id="WP_204077350.1">
    <property type="nucleotide sequence ID" value="NZ_BAABHI010000011.1"/>
</dbReference>
<accession>A0A8J3UDZ9</accession>